<dbReference type="InterPro" id="IPR002156">
    <property type="entry name" value="RNaseH_domain"/>
</dbReference>
<dbReference type="PANTHER" id="PTHR47074:SF49">
    <property type="entry name" value="POLYNUCLEOTIDYL TRANSFERASE, RIBONUCLEASE H-LIKE SUPERFAMILY PROTEIN"/>
    <property type="match status" value="1"/>
</dbReference>
<feature type="chain" id="PRO_5046851048" description="RNase H type-1 domain-containing protein" evidence="1">
    <location>
        <begin position="22"/>
        <end position="257"/>
    </location>
</feature>
<evidence type="ECO:0000313" key="4">
    <source>
        <dbReference type="Proteomes" id="UP000266723"/>
    </source>
</evidence>
<accession>A0ABQ7DWY5</accession>
<evidence type="ECO:0000256" key="1">
    <source>
        <dbReference type="SAM" id="SignalP"/>
    </source>
</evidence>
<keyword evidence="4" id="KW-1185">Reference proteome</keyword>
<dbReference type="Proteomes" id="UP000266723">
    <property type="component" value="Unassembled WGS sequence"/>
</dbReference>
<comment type="caution">
    <text evidence="3">The sequence shown here is derived from an EMBL/GenBank/DDBJ whole genome shotgun (WGS) entry which is preliminary data.</text>
</comment>
<name>A0ABQ7DWY5_BRACR</name>
<dbReference type="InterPro" id="IPR052929">
    <property type="entry name" value="RNase_H-like_EbsB-rel"/>
</dbReference>
<protein>
    <recommendedName>
        <fullName evidence="2">RNase H type-1 domain-containing protein</fullName>
    </recommendedName>
</protein>
<evidence type="ECO:0000259" key="2">
    <source>
        <dbReference type="Pfam" id="PF13456"/>
    </source>
</evidence>
<dbReference type="EMBL" id="QGKV02000649">
    <property type="protein sequence ID" value="KAF3582608.1"/>
    <property type="molecule type" value="Genomic_DNA"/>
</dbReference>
<feature type="domain" description="RNase H type-1" evidence="2">
    <location>
        <begin position="106"/>
        <end position="224"/>
    </location>
</feature>
<keyword evidence="1" id="KW-0732">Signal</keyword>
<dbReference type="Pfam" id="PF13456">
    <property type="entry name" value="RVT_3"/>
    <property type="match status" value="1"/>
</dbReference>
<gene>
    <name evidence="3" type="ORF">DY000_02035103</name>
</gene>
<proteinExistence type="predicted"/>
<feature type="signal peptide" evidence="1">
    <location>
        <begin position="1"/>
        <end position="21"/>
    </location>
</feature>
<sequence length="257" mass="29242">MPPSGSWSCSVFLNLYHLVNCCKKNSQSQEADQVFPWILLHIWKARNGFCFEHIRLDPTVVLDKALVEAEIWRELHDTVRPNAPQAALVHGAREWKKPPMGWVKCNFASSWANSSSRCGGAWIVRDGFGKVIFHSRRSFTCLSNPLEAELSSLLWTVEDMVNLRVDKVIFESSSIYLKEAFLQNSIADTSPIVSLITQRLHGFSEWCTELVFEESNMVAVYIAESVTRDQRSQSYVGTGGPSWLQTFITQESRNRHS</sequence>
<reference evidence="3 4" key="1">
    <citation type="journal article" date="2020" name="BMC Genomics">
        <title>Intraspecific diversification of the crop wild relative Brassica cretica Lam. using demographic model selection.</title>
        <authorList>
            <person name="Kioukis A."/>
            <person name="Michalopoulou V.A."/>
            <person name="Briers L."/>
            <person name="Pirintsos S."/>
            <person name="Studholme D.J."/>
            <person name="Pavlidis P."/>
            <person name="Sarris P.F."/>
        </authorList>
    </citation>
    <scope>NUCLEOTIDE SEQUENCE [LARGE SCALE GENOMIC DNA]</scope>
    <source>
        <strain evidence="4">cv. PFS-1207/04</strain>
    </source>
</reference>
<dbReference type="InterPro" id="IPR044730">
    <property type="entry name" value="RNase_H-like_dom_plant"/>
</dbReference>
<dbReference type="CDD" id="cd06222">
    <property type="entry name" value="RNase_H_like"/>
    <property type="match status" value="1"/>
</dbReference>
<dbReference type="PANTHER" id="PTHR47074">
    <property type="entry name" value="BNAC02G40300D PROTEIN"/>
    <property type="match status" value="1"/>
</dbReference>
<organism evidence="3 4">
    <name type="scientific">Brassica cretica</name>
    <name type="common">Mustard</name>
    <dbReference type="NCBI Taxonomy" id="69181"/>
    <lineage>
        <taxon>Eukaryota</taxon>
        <taxon>Viridiplantae</taxon>
        <taxon>Streptophyta</taxon>
        <taxon>Embryophyta</taxon>
        <taxon>Tracheophyta</taxon>
        <taxon>Spermatophyta</taxon>
        <taxon>Magnoliopsida</taxon>
        <taxon>eudicotyledons</taxon>
        <taxon>Gunneridae</taxon>
        <taxon>Pentapetalae</taxon>
        <taxon>rosids</taxon>
        <taxon>malvids</taxon>
        <taxon>Brassicales</taxon>
        <taxon>Brassicaceae</taxon>
        <taxon>Brassiceae</taxon>
        <taxon>Brassica</taxon>
    </lineage>
</organism>
<evidence type="ECO:0000313" key="3">
    <source>
        <dbReference type="EMBL" id="KAF3582608.1"/>
    </source>
</evidence>